<dbReference type="SMART" id="SM00822">
    <property type="entry name" value="PKS_KR"/>
    <property type="match status" value="1"/>
</dbReference>
<dbReference type="OrthoDB" id="9806974at2"/>
<gene>
    <name evidence="3" type="ORF">C7R54_05940</name>
</gene>
<dbReference type="RefSeq" id="WP_129149194.1">
    <property type="nucleotide sequence ID" value="NZ_JBHSDO010000006.1"/>
</dbReference>
<dbReference type="NCBIfam" id="NF005559">
    <property type="entry name" value="PRK07231.1"/>
    <property type="match status" value="1"/>
</dbReference>
<proteinExistence type="inferred from homology"/>
<dbReference type="InterPro" id="IPR020904">
    <property type="entry name" value="Sc_DH/Rdtase_CS"/>
</dbReference>
<evidence type="ECO:0000259" key="2">
    <source>
        <dbReference type="SMART" id="SM00822"/>
    </source>
</evidence>
<dbReference type="EMBL" id="PYAL01000001">
    <property type="protein sequence ID" value="RXN93238.1"/>
    <property type="molecule type" value="Genomic_DNA"/>
</dbReference>
<dbReference type="CDD" id="cd05233">
    <property type="entry name" value="SDR_c"/>
    <property type="match status" value="1"/>
</dbReference>
<dbReference type="AlphaFoldDB" id="A0A4Q1HQ96"/>
<evidence type="ECO:0000313" key="4">
    <source>
        <dbReference type="Proteomes" id="UP000290849"/>
    </source>
</evidence>
<dbReference type="PRINTS" id="PR00081">
    <property type="entry name" value="GDHRDH"/>
</dbReference>
<evidence type="ECO:0000313" key="3">
    <source>
        <dbReference type="EMBL" id="RXN93238.1"/>
    </source>
</evidence>
<organism evidence="3 4">
    <name type="scientific">Achromobacter aloeverae</name>
    <dbReference type="NCBI Taxonomy" id="1750518"/>
    <lineage>
        <taxon>Bacteria</taxon>
        <taxon>Pseudomonadati</taxon>
        <taxon>Pseudomonadota</taxon>
        <taxon>Betaproteobacteria</taxon>
        <taxon>Burkholderiales</taxon>
        <taxon>Alcaligenaceae</taxon>
        <taxon>Achromobacter</taxon>
    </lineage>
</organism>
<dbReference type="Pfam" id="PF13561">
    <property type="entry name" value="adh_short_C2"/>
    <property type="match status" value="1"/>
</dbReference>
<dbReference type="InterPro" id="IPR057326">
    <property type="entry name" value="KR_dom"/>
</dbReference>
<keyword evidence="4" id="KW-1185">Reference proteome</keyword>
<dbReference type="Gene3D" id="3.40.50.720">
    <property type="entry name" value="NAD(P)-binding Rossmann-like Domain"/>
    <property type="match status" value="1"/>
</dbReference>
<sequence length="255" mass="26569">MDYTDGVVMVTGGASGIGLAVARGLLDEGWKVLIADRSPDALAAAGADLPGERARCIRLDVTSDDEVAAALDDCERTFGPLAGLVNSAGIGRDMPFLDTDTALLRQILEVNLVGTFVAGRHAALRMRERHHGAIVNISSVSGLRGNLGRAAYGASKGGVVTLTQVMAVELAELGIRVNAVAPGPIETPLVSRMHTDAARARWIAAVPQKRYAAPEELCGTVAWLLDSERSGFVTGQTISVDGGFMAGGLIRPDSP</sequence>
<dbReference type="PRINTS" id="PR00080">
    <property type="entry name" value="SDRFAMILY"/>
</dbReference>
<evidence type="ECO:0000256" key="1">
    <source>
        <dbReference type="ARBA" id="ARBA00006484"/>
    </source>
</evidence>
<reference evidence="3 4" key="1">
    <citation type="journal article" date="2017" name="Int. J. Syst. Evol. Microbiol.">
        <title>Achromobacter aloeverae sp. nov., isolated from the root of Aloe vera (L.) Burm.f.</title>
        <authorList>
            <person name="Kuncharoen N."/>
            <person name="Muramatsu Y."/>
            <person name="Shibata C."/>
            <person name="Kamakura Y."/>
            <person name="Nakagawa Y."/>
            <person name="Tanasupawat S."/>
        </authorList>
    </citation>
    <scope>NUCLEOTIDE SEQUENCE [LARGE SCALE GENOMIC DNA]</scope>
    <source>
        <strain evidence="3 4">AVA-1</strain>
    </source>
</reference>
<accession>A0A4Q1HQ96</accession>
<comment type="similarity">
    <text evidence="1">Belongs to the short-chain dehydrogenases/reductases (SDR) family.</text>
</comment>
<dbReference type="PANTHER" id="PTHR42760">
    <property type="entry name" value="SHORT-CHAIN DEHYDROGENASES/REDUCTASES FAMILY MEMBER"/>
    <property type="match status" value="1"/>
</dbReference>
<dbReference type="InterPro" id="IPR002347">
    <property type="entry name" value="SDR_fam"/>
</dbReference>
<name>A0A4Q1HQ96_9BURK</name>
<dbReference type="SUPFAM" id="SSF51735">
    <property type="entry name" value="NAD(P)-binding Rossmann-fold domains"/>
    <property type="match status" value="1"/>
</dbReference>
<dbReference type="PROSITE" id="PS00061">
    <property type="entry name" value="ADH_SHORT"/>
    <property type="match status" value="1"/>
</dbReference>
<dbReference type="GO" id="GO:0016616">
    <property type="term" value="F:oxidoreductase activity, acting on the CH-OH group of donors, NAD or NADP as acceptor"/>
    <property type="evidence" value="ECO:0007669"/>
    <property type="project" value="TreeGrafter"/>
</dbReference>
<feature type="domain" description="Ketoreductase" evidence="2">
    <location>
        <begin position="6"/>
        <end position="188"/>
    </location>
</feature>
<comment type="caution">
    <text evidence="3">The sequence shown here is derived from an EMBL/GenBank/DDBJ whole genome shotgun (WGS) entry which is preliminary data.</text>
</comment>
<dbReference type="PANTHER" id="PTHR42760:SF123">
    <property type="entry name" value="OXIDOREDUCTASE"/>
    <property type="match status" value="1"/>
</dbReference>
<dbReference type="Proteomes" id="UP000290849">
    <property type="component" value="Unassembled WGS sequence"/>
</dbReference>
<dbReference type="InterPro" id="IPR036291">
    <property type="entry name" value="NAD(P)-bd_dom_sf"/>
</dbReference>
<dbReference type="GO" id="GO:0030497">
    <property type="term" value="P:fatty acid elongation"/>
    <property type="evidence" value="ECO:0007669"/>
    <property type="project" value="TreeGrafter"/>
</dbReference>
<protein>
    <submittedName>
        <fullName evidence="3">3-oxoacyl-ACP reductase</fullName>
    </submittedName>
</protein>
<dbReference type="FunFam" id="3.40.50.720:FF:000084">
    <property type="entry name" value="Short-chain dehydrogenase reductase"/>
    <property type="match status" value="1"/>
</dbReference>